<keyword evidence="2 7" id="KW-0813">Transport</keyword>
<keyword evidence="5 7" id="KW-1133">Transmembrane helix</keyword>
<dbReference type="InterPro" id="IPR000515">
    <property type="entry name" value="MetI-like"/>
</dbReference>
<accession>A0A7S8IFQ6</accession>
<evidence type="ECO:0000256" key="2">
    <source>
        <dbReference type="ARBA" id="ARBA00022448"/>
    </source>
</evidence>
<name>A0A7S8IFQ6_9CHLR</name>
<dbReference type="InterPro" id="IPR051393">
    <property type="entry name" value="ABC_transporter_permease"/>
</dbReference>
<gene>
    <name evidence="9" type="ORF">G4Y79_04950</name>
</gene>
<keyword evidence="4 7" id="KW-0812">Transmembrane</keyword>
<feature type="transmembrane region" description="Helical" evidence="7">
    <location>
        <begin position="122"/>
        <end position="140"/>
    </location>
</feature>
<proteinExistence type="inferred from homology"/>
<organism evidence="9 10">
    <name type="scientific">Phototrophicus methaneseepsis</name>
    <dbReference type="NCBI Taxonomy" id="2710758"/>
    <lineage>
        <taxon>Bacteria</taxon>
        <taxon>Bacillati</taxon>
        <taxon>Chloroflexota</taxon>
        <taxon>Candidatus Thermofontia</taxon>
        <taxon>Phototrophicales</taxon>
        <taxon>Phototrophicaceae</taxon>
        <taxon>Phototrophicus</taxon>
    </lineage>
</organism>
<evidence type="ECO:0000256" key="4">
    <source>
        <dbReference type="ARBA" id="ARBA00022692"/>
    </source>
</evidence>
<feature type="transmembrane region" description="Helical" evidence="7">
    <location>
        <begin position="27"/>
        <end position="52"/>
    </location>
</feature>
<dbReference type="PANTHER" id="PTHR30193:SF1">
    <property type="entry name" value="ABC TRANSPORTER PERMEASE PROTEIN YESP-RELATED"/>
    <property type="match status" value="1"/>
</dbReference>
<evidence type="ECO:0000256" key="3">
    <source>
        <dbReference type="ARBA" id="ARBA00022475"/>
    </source>
</evidence>
<dbReference type="Proteomes" id="UP000594468">
    <property type="component" value="Chromosome"/>
</dbReference>
<keyword evidence="3" id="KW-1003">Cell membrane</keyword>
<dbReference type="PANTHER" id="PTHR30193">
    <property type="entry name" value="ABC TRANSPORTER PERMEASE PROTEIN"/>
    <property type="match status" value="1"/>
</dbReference>
<evidence type="ECO:0000256" key="5">
    <source>
        <dbReference type="ARBA" id="ARBA00022989"/>
    </source>
</evidence>
<comment type="subcellular location">
    <subcellularLocation>
        <location evidence="1 7">Cell membrane</location>
        <topology evidence="1 7">Multi-pass membrane protein</topology>
    </subcellularLocation>
</comment>
<protein>
    <submittedName>
        <fullName evidence="9">Sugar ABC transporter permease</fullName>
    </submittedName>
</protein>
<feature type="transmembrane region" description="Helical" evidence="7">
    <location>
        <begin position="282"/>
        <end position="308"/>
    </location>
</feature>
<dbReference type="EMBL" id="CP062983">
    <property type="protein sequence ID" value="QPC83729.1"/>
    <property type="molecule type" value="Genomic_DNA"/>
</dbReference>
<dbReference type="SUPFAM" id="SSF160964">
    <property type="entry name" value="MalF N-terminal region-like"/>
    <property type="match status" value="1"/>
</dbReference>
<feature type="domain" description="ABC transmembrane type-1" evidence="8">
    <location>
        <begin position="85"/>
        <end position="298"/>
    </location>
</feature>
<dbReference type="RefSeq" id="WP_195171793.1">
    <property type="nucleotide sequence ID" value="NZ_CP062983.1"/>
</dbReference>
<reference evidence="9 10" key="1">
    <citation type="submission" date="2020-02" db="EMBL/GenBank/DDBJ databases">
        <authorList>
            <person name="Zheng R.K."/>
            <person name="Sun C.M."/>
        </authorList>
    </citation>
    <scope>NUCLEOTIDE SEQUENCE [LARGE SCALE GENOMIC DNA]</scope>
    <source>
        <strain evidence="10">rifampicinis</strain>
    </source>
</reference>
<evidence type="ECO:0000313" key="9">
    <source>
        <dbReference type="EMBL" id="QPC83729.1"/>
    </source>
</evidence>
<keyword evidence="10" id="KW-1185">Reference proteome</keyword>
<feature type="transmembrane region" description="Helical" evidence="7">
    <location>
        <begin position="223"/>
        <end position="248"/>
    </location>
</feature>
<dbReference type="SUPFAM" id="SSF161098">
    <property type="entry name" value="MetI-like"/>
    <property type="match status" value="1"/>
</dbReference>
<comment type="similarity">
    <text evidence="7">Belongs to the binding-protein-dependent transport system permease family.</text>
</comment>
<dbReference type="Pfam" id="PF00528">
    <property type="entry name" value="BPD_transp_1"/>
    <property type="match status" value="1"/>
</dbReference>
<evidence type="ECO:0000313" key="10">
    <source>
        <dbReference type="Proteomes" id="UP000594468"/>
    </source>
</evidence>
<feature type="transmembrane region" description="Helical" evidence="7">
    <location>
        <begin position="85"/>
        <end position="110"/>
    </location>
</feature>
<dbReference type="CDD" id="cd06261">
    <property type="entry name" value="TM_PBP2"/>
    <property type="match status" value="1"/>
</dbReference>
<dbReference type="Gene3D" id="1.10.3720.10">
    <property type="entry name" value="MetI-like"/>
    <property type="match status" value="1"/>
</dbReference>
<evidence type="ECO:0000256" key="6">
    <source>
        <dbReference type="ARBA" id="ARBA00023136"/>
    </source>
</evidence>
<keyword evidence="6 7" id="KW-0472">Membrane</keyword>
<dbReference type="GO" id="GO:0005886">
    <property type="term" value="C:plasma membrane"/>
    <property type="evidence" value="ECO:0007669"/>
    <property type="project" value="UniProtKB-SubCell"/>
</dbReference>
<dbReference type="AlphaFoldDB" id="A0A7S8IFQ6"/>
<dbReference type="PROSITE" id="PS50928">
    <property type="entry name" value="ABC_TM1"/>
    <property type="match status" value="1"/>
</dbReference>
<feature type="transmembrane region" description="Helical" evidence="7">
    <location>
        <begin position="171"/>
        <end position="194"/>
    </location>
</feature>
<evidence type="ECO:0000256" key="7">
    <source>
        <dbReference type="RuleBase" id="RU363032"/>
    </source>
</evidence>
<dbReference type="KEGG" id="pmet:G4Y79_04950"/>
<evidence type="ECO:0000259" key="8">
    <source>
        <dbReference type="PROSITE" id="PS50928"/>
    </source>
</evidence>
<dbReference type="InterPro" id="IPR035906">
    <property type="entry name" value="MetI-like_sf"/>
</dbReference>
<dbReference type="GO" id="GO:0055085">
    <property type="term" value="P:transmembrane transport"/>
    <property type="evidence" value="ECO:0007669"/>
    <property type="project" value="InterPro"/>
</dbReference>
<sequence>MQPSVTGHFVQPMPPHRWARFREKYSGYVFLIPWLIGFFVFTIGPILASLYLSFTHYDLMTSPEWAGLFNFERLLTRDTRFGQSMMVTFTFVFVSVPLQLIIALLIALVLNRGIRGLPWYRALFYLPSLLGGSVAIAILWRQVFGNEGLLNQVLMLFGIEGQSWIGSPDTALLTLIVLRVWQFGSPMVIFLAGLKQVPQSLYEAAEIDGAGSISKFFKITLPLITPIFFFNLVLQMISAFQAFTPAYIISDGTGSPADSTLFYSLYIYIQGFRYFRMGYAAAMAWIMLVIIVIFTIINFLLSKFWVFYGDDE</sequence>
<evidence type="ECO:0000256" key="1">
    <source>
        <dbReference type="ARBA" id="ARBA00004651"/>
    </source>
</evidence>